<dbReference type="Proteomes" id="UP000517106">
    <property type="component" value="Unassembled WGS sequence"/>
</dbReference>
<dbReference type="RefSeq" id="WP_182596110.1">
    <property type="nucleotide sequence ID" value="NZ_JACIVA010000046.1"/>
</dbReference>
<protein>
    <submittedName>
        <fullName evidence="1">DUF3278 domain-containing protein</fullName>
    </submittedName>
</protein>
<dbReference type="Pfam" id="PF11683">
    <property type="entry name" value="DUF3278"/>
    <property type="match status" value="1"/>
</dbReference>
<dbReference type="EMBL" id="JACIVA010000046">
    <property type="protein sequence ID" value="MBB1097371.1"/>
    <property type="molecule type" value="Genomic_DNA"/>
</dbReference>
<accession>A0A7W3UKV9</accession>
<gene>
    <name evidence="1" type="ORF">H5S09_05405</name>
</gene>
<dbReference type="AlphaFoldDB" id="A0A7W3UKV9"/>
<evidence type="ECO:0000313" key="1">
    <source>
        <dbReference type="EMBL" id="MBB1097371.1"/>
    </source>
</evidence>
<organism evidence="1 2">
    <name type="scientific">Limosilactobacillus rudii</name>
    <dbReference type="NCBI Taxonomy" id="2759755"/>
    <lineage>
        <taxon>Bacteria</taxon>
        <taxon>Bacillati</taxon>
        <taxon>Bacillota</taxon>
        <taxon>Bacilli</taxon>
        <taxon>Lactobacillales</taxon>
        <taxon>Lactobacillaceae</taxon>
        <taxon>Limosilactobacillus</taxon>
    </lineage>
</organism>
<evidence type="ECO:0000313" key="2">
    <source>
        <dbReference type="Proteomes" id="UP000517106"/>
    </source>
</evidence>
<dbReference type="InterPro" id="IPR021697">
    <property type="entry name" value="DUF3278"/>
</dbReference>
<sequence>MNETISTKIIKWFYSIHKPLDEYRHNELNRLGNNLGMTLYAINLLYFSTYA</sequence>
<name>A0A7W3UKV9_9LACO</name>
<keyword evidence="2" id="KW-1185">Reference proteome</keyword>
<proteinExistence type="predicted"/>
<comment type="caution">
    <text evidence="1">The sequence shown here is derived from an EMBL/GenBank/DDBJ whole genome shotgun (WGS) entry which is preliminary data.</text>
</comment>
<reference evidence="1 2" key="1">
    <citation type="submission" date="2020-07" db="EMBL/GenBank/DDBJ databases">
        <title>Description of Limosilactobacillus balticus sp. nov., Limosilactobacillus agrestis sp. nov., Limosilactobacillus albertensis sp. nov., Limosilactobacillus rudii sp. nov., Limosilactobacillus fastidiosus sp. nov., five novel Limosilactobacillus species isolated from the vertebrate gastrointestinal tract, and proposal of 6 subspecies of Limosilactobacillus reuteri adapted to the gastrointestinal tract of specific vertebrate hosts.</title>
        <authorList>
            <person name="Li F."/>
            <person name="Cheng C."/>
            <person name="Zheng J."/>
            <person name="Quevedo R.M."/>
            <person name="Li J."/>
            <person name="Roos S."/>
            <person name="Gaenzle M.G."/>
            <person name="Walter J."/>
        </authorList>
    </citation>
    <scope>NUCLEOTIDE SEQUENCE [LARGE SCALE GENOMIC DNA]</scope>
    <source>
        <strain evidence="1 2">STM2_1</strain>
    </source>
</reference>